<evidence type="ECO:0000313" key="7">
    <source>
        <dbReference type="EnsemblPlants" id="Kaladp0042s0392.1.v1.1"/>
    </source>
</evidence>
<dbReference type="PROSITE" id="PS50405">
    <property type="entry name" value="GST_CTER"/>
    <property type="match status" value="1"/>
</dbReference>
<dbReference type="FunFam" id="1.20.1050.10:FF:000004">
    <property type="entry name" value="Glutathione S-transferase F2"/>
    <property type="match status" value="1"/>
</dbReference>
<protein>
    <recommendedName>
        <fullName evidence="2">glutathione transferase</fullName>
        <ecNumber evidence="2">2.5.1.18</ecNumber>
    </recommendedName>
</protein>
<reference evidence="7" key="1">
    <citation type="submission" date="2021-01" db="UniProtKB">
        <authorList>
            <consortium name="EnsemblPlants"/>
        </authorList>
    </citation>
    <scope>IDENTIFICATION</scope>
</reference>
<evidence type="ECO:0000256" key="4">
    <source>
        <dbReference type="ARBA" id="ARBA00047960"/>
    </source>
</evidence>
<keyword evidence="8" id="KW-1185">Reference proteome</keyword>
<proteinExistence type="inferred from homology"/>
<dbReference type="GO" id="GO:0043295">
    <property type="term" value="F:glutathione binding"/>
    <property type="evidence" value="ECO:0007669"/>
    <property type="project" value="TreeGrafter"/>
</dbReference>
<dbReference type="Gene3D" id="3.40.30.10">
    <property type="entry name" value="Glutaredoxin"/>
    <property type="match status" value="1"/>
</dbReference>
<evidence type="ECO:0000259" key="6">
    <source>
        <dbReference type="PROSITE" id="PS50405"/>
    </source>
</evidence>
<comment type="catalytic activity">
    <reaction evidence="4">
        <text>RX + glutathione = an S-substituted glutathione + a halide anion + H(+)</text>
        <dbReference type="Rhea" id="RHEA:16437"/>
        <dbReference type="ChEBI" id="CHEBI:15378"/>
        <dbReference type="ChEBI" id="CHEBI:16042"/>
        <dbReference type="ChEBI" id="CHEBI:17792"/>
        <dbReference type="ChEBI" id="CHEBI:57925"/>
        <dbReference type="ChEBI" id="CHEBI:90779"/>
        <dbReference type="EC" id="2.5.1.18"/>
    </reaction>
</comment>
<keyword evidence="3" id="KW-0808">Transferase</keyword>
<dbReference type="GO" id="GO:0004364">
    <property type="term" value="F:glutathione transferase activity"/>
    <property type="evidence" value="ECO:0007669"/>
    <property type="project" value="UniProtKB-EC"/>
</dbReference>
<dbReference type="OMA" id="IMRFISH"/>
<dbReference type="SFLD" id="SFLDG00358">
    <property type="entry name" value="Main_(cytGST)"/>
    <property type="match status" value="1"/>
</dbReference>
<dbReference type="Pfam" id="PF02798">
    <property type="entry name" value="GST_N"/>
    <property type="match status" value="1"/>
</dbReference>
<dbReference type="InterPro" id="IPR036282">
    <property type="entry name" value="Glutathione-S-Trfase_C_sf"/>
</dbReference>
<evidence type="ECO:0000313" key="8">
    <source>
        <dbReference type="Proteomes" id="UP000594263"/>
    </source>
</evidence>
<dbReference type="EnsemblPlants" id="Kaladp0042s0392.1.v1.1">
    <property type="protein sequence ID" value="Kaladp0042s0392.1.v1.1"/>
    <property type="gene ID" value="Kaladp0042s0392.v1.1"/>
</dbReference>
<feature type="domain" description="GST C-terminal" evidence="6">
    <location>
        <begin position="90"/>
        <end position="218"/>
    </location>
</feature>
<dbReference type="Proteomes" id="UP000594263">
    <property type="component" value="Unplaced"/>
</dbReference>
<organism evidence="7 8">
    <name type="scientific">Kalanchoe fedtschenkoi</name>
    <name type="common">Lavender scallops</name>
    <name type="synonym">South American air plant</name>
    <dbReference type="NCBI Taxonomy" id="63787"/>
    <lineage>
        <taxon>Eukaryota</taxon>
        <taxon>Viridiplantae</taxon>
        <taxon>Streptophyta</taxon>
        <taxon>Embryophyta</taxon>
        <taxon>Tracheophyta</taxon>
        <taxon>Spermatophyta</taxon>
        <taxon>Magnoliopsida</taxon>
        <taxon>eudicotyledons</taxon>
        <taxon>Gunneridae</taxon>
        <taxon>Pentapetalae</taxon>
        <taxon>Saxifragales</taxon>
        <taxon>Crassulaceae</taxon>
        <taxon>Kalanchoe</taxon>
    </lineage>
</organism>
<accession>A0A7N0TS71</accession>
<dbReference type="SUPFAM" id="SSF52833">
    <property type="entry name" value="Thioredoxin-like"/>
    <property type="match status" value="1"/>
</dbReference>
<comment type="similarity">
    <text evidence="1">Belongs to the GST superfamily. Phi family.</text>
</comment>
<dbReference type="SUPFAM" id="SSF47616">
    <property type="entry name" value="GST C-terminal domain-like"/>
    <property type="match status" value="1"/>
</dbReference>
<dbReference type="PANTHER" id="PTHR43900:SF37">
    <property type="entry name" value="GLUTATHIONE TRANSFERASE"/>
    <property type="match status" value="1"/>
</dbReference>
<dbReference type="AlphaFoldDB" id="A0A7N0TS71"/>
<evidence type="ECO:0000256" key="2">
    <source>
        <dbReference type="ARBA" id="ARBA00012452"/>
    </source>
</evidence>
<dbReference type="InterPro" id="IPR010987">
    <property type="entry name" value="Glutathione-S-Trfase_C-like"/>
</dbReference>
<dbReference type="GO" id="GO:0009407">
    <property type="term" value="P:toxin catabolic process"/>
    <property type="evidence" value="ECO:0007669"/>
    <property type="project" value="UniProtKB-ARBA"/>
</dbReference>
<dbReference type="Gramene" id="Kaladp0042s0392.1.v1.1">
    <property type="protein sequence ID" value="Kaladp0042s0392.1.v1.1"/>
    <property type="gene ID" value="Kaladp0042s0392.v1.1"/>
</dbReference>
<dbReference type="GO" id="GO:0006749">
    <property type="term" value="P:glutathione metabolic process"/>
    <property type="evidence" value="ECO:0007669"/>
    <property type="project" value="TreeGrafter"/>
</dbReference>
<dbReference type="Gene3D" id="1.20.1050.10">
    <property type="match status" value="1"/>
</dbReference>
<sequence>MGVRKLYGSLDSPDTIRALASLNEHKLDFDFIPIDLKSGEHKREPFLSMSPFGDVPAYQDEQLTLFESRTVMRFISHCYFTPDNEQVYEDPRLQGIAAEWIDIEDHQFDPPASKLTWELVLKPKLIGQPPDSTVVAQEQLKLAKVLDIYEKRLAESNFLGGHKYTSADLTHLPGLYYLTGTPVDQLFEERPLVSAWKKSIMSRPGWKKVVAMIEGVQA</sequence>
<dbReference type="Pfam" id="PF00043">
    <property type="entry name" value="GST_C"/>
    <property type="match status" value="1"/>
</dbReference>
<dbReference type="GO" id="GO:0005737">
    <property type="term" value="C:cytoplasm"/>
    <property type="evidence" value="ECO:0007669"/>
    <property type="project" value="TreeGrafter"/>
</dbReference>
<dbReference type="PANTHER" id="PTHR43900">
    <property type="entry name" value="GLUTATHIONE S-TRANSFERASE RHO"/>
    <property type="match status" value="1"/>
</dbReference>
<dbReference type="InterPro" id="IPR034347">
    <property type="entry name" value="GST_Phi_C"/>
</dbReference>
<feature type="domain" description="GST N-terminal" evidence="5">
    <location>
        <begin position="2"/>
        <end position="83"/>
    </location>
</feature>
<dbReference type="InterPro" id="IPR040079">
    <property type="entry name" value="Glutathione_S-Trfase"/>
</dbReference>
<dbReference type="InterPro" id="IPR004045">
    <property type="entry name" value="Glutathione_S-Trfase_N"/>
</dbReference>
<evidence type="ECO:0000256" key="3">
    <source>
        <dbReference type="ARBA" id="ARBA00022679"/>
    </source>
</evidence>
<name>A0A7N0TS71_KALFE</name>
<dbReference type="PROSITE" id="PS50404">
    <property type="entry name" value="GST_NTER"/>
    <property type="match status" value="1"/>
</dbReference>
<evidence type="ECO:0000259" key="5">
    <source>
        <dbReference type="PROSITE" id="PS50404"/>
    </source>
</evidence>
<dbReference type="FunFam" id="3.40.30.10:FF:000016">
    <property type="entry name" value="Glutathione S-transferase F2"/>
    <property type="match status" value="1"/>
</dbReference>
<dbReference type="InterPro" id="IPR036249">
    <property type="entry name" value="Thioredoxin-like_sf"/>
</dbReference>
<dbReference type="SFLD" id="SFLDS00019">
    <property type="entry name" value="Glutathione_Transferase_(cytos"/>
    <property type="match status" value="1"/>
</dbReference>
<dbReference type="CDD" id="cd03187">
    <property type="entry name" value="GST_C_Phi"/>
    <property type="match status" value="1"/>
</dbReference>
<dbReference type="InterPro" id="IPR004046">
    <property type="entry name" value="GST_C"/>
</dbReference>
<dbReference type="EC" id="2.5.1.18" evidence="2"/>
<evidence type="ECO:0000256" key="1">
    <source>
        <dbReference type="ARBA" id="ARBA00010128"/>
    </source>
</evidence>